<feature type="region of interest" description="Disordered" evidence="8">
    <location>
        <begin position="306"/>
        <end position="437"/>
    </location>
</feature>
<feature type="compositionally biased region" description="Basic residues" evidence="8">
    <location>
        <begin position="306"/>
        <end position="328"/>
    </location>
</feature>
<feature type="compositionally biased region" description="Low complexity" evidence="8">
    <location>
        <begin position="400"/>
        <end position="437"/>
    </location>
</feature>
<evidence type="ECO:0000256" key="3">
    <source>
        <dbReference type="ARBA" id="ARBA00023015"/>
    </source>
</evidence>
<keyword evidence="5" id="KW-0804">Transcription</keyword>
<evidence type="ECO:0000256" key="7">
    <source>
        <dbReference type="PROSITE-ProRule" id="PRU00089"/>
    </source>
</evidence>
<comment type="subcellular location">
    <subcellularLocation>
        <location evidence="1 7">Nucleus</location>
    </subcellularLocation>
</comment>
<feature type="domain" description="Fork-head" evidence="9">
    <location>
        <begin position="70"/>
        <end position="164"/>
    </location>
</feature>
<dbReference type="SUPFAM" id="SSF46785">
    <property type="entry name" value="Winged helix' DNA-binding domain"/>
    <property type="match status" value="1"/>
</dbReference>
<dbReference type="GO" id="GO:0009653">
    <property type="term" value="P:anatomical structure morphogenesis"/>
    <property type="evidence" value="ECO:0007669"/>
    <property type="project" value="TreeGrafter"/>
</dbReference>
<dbReference type="GO" id="GO:0030154">
    <property type="term" value="P:cell differentiation"/>
    <property type="evidence" value="ECO:0007669"/>
    <property type="project" value="TreeGrafter"/>
</dbReference>
<keyword evidence="4 7" id="KW-0238">DNA-binding</keyword>
<dbReference type="GO" id="GO:0000978">
    <property type="term" value="F:RNA polymerase II cis-regulatory region sequence-specific DNA binding"/>
    <property type="evidence" value="ECO:0007669"/>
    <property type="project" value="TreeGrafter"/>
</dbReference>
<dbReference type="Pfam" id="PF00250">
    <property type="entry name" value="Forkhead"/>
    <property type="match status" value="1"/>
</dbReference>
<dbReference type="InterPro" id="IPR050211">
    <property type="entry name" value="FOX_domain-containing"/>
</dbReference>
<dbReference type="Proteomes" id="UP000092460">
    <property type="component" value="Unassembled WGS sequence"/>
</dbReference>
<dbReference type="Gene3D" id="1.10.10.10">
    <property type="entry name" value="Winged helix-like DNA-binding domain superfamily/Winged helix DNA-binding domain"/>
    <property type="match status" value="1"/>
</dbReference>
<dbReference type="EnsemblMetazoa" id="GPPI051339-RA">
    <property type="protein sequence ID" value="GPPI051339-PA"/>
    <property type="gene ID" value="GPPI051339"/>
</dbReference>
<dbReference type="AlphaFoldDB" id="A0A1B0C7I7"/>
<feature type="compositionally biased region" description="Polar residues" evidence="8">
    <location>
        <begin position="472"/>
        <end position="485"/>
    </location>
</feature>
<accession>A0A1B0C7I7</accession>
<dbReference type="InterPro" id="IPR030456">
    <property type="entry name" value="TF_fork_head_CS_2"/>
</dbReference>
<dbReference type="PROSITE" id="PS00657">
    <property type="entry name" value="FORK_HEAD_1"/>
    <property type="match status" value="1"/>
</dbReference>
<dbReference type="InterPro" id="IPR036390">
    <property type="entry name" value="WH_DNA-bd_sf"/>
</dbReference>
<dbReference type="InterPro" id="IPR001766">
    <property type="entry name" value="Fork_head_dom"/>
</dbReference>
<keyword evidence="3" id="KW-0805">Transcription regulation</keyword>
<protein>
    <recommendedName>
        <fullName evidence="9">Fork-head domain-containing protein</fullName>
    </recommendedName>
</protein>
<dbReference type="PANTHER" id="PTHR11829:SF388">
    <property type="entry name" value="FORK HEAD DOMAIN-CONTAINING PROTEIN L1-RELATED"/>
    <property type="match status" value="1"/>
</dbReference>
<dbReference type="STRING" id="67801.A0A1B0C7I7"/>
<dbReference type="GO" id="GO:0005634">
    <property type="term" value="C:nucleus"/>
    <property type="evidence" value="ECO:0007669"/>
    <property type="project" value="UniProtKB-SubCell"/>
</dbReference>
<dbReference type="PANTHER" id="PTHR11829">
    <property type="entry name" value="FORKHEAD BOX PROTEIN"/>
    <property type="match status" value="1"/>
</dbReference>
<feature type="DNA-binding region" description="Fork-head" evidence="7">
    <location>
        <begin position="70"/>
        <end position="164"/>
    </location>
</feature>
<dbReference type="PROSITE" id="PS50039">
    <property type="entry name" value="FORK_HEAD_3"/>
    <property type="match status" value="1"/>
</dbReference>
<evidence type="ECO:0000256" key="4">
    <source>
        <dbReference type="ARBA" id="ARBA00023125"/>
    </source>
</evidence>
<reference evidence="11" key="1">
    <citation type="submission" date="2015-01" db="EMBL/GenBank/DDBJ databases">
        <authorList>
            <person name="Aksoy S."/>
            <person name="Warren W."/>
            <person name="Wilson R.K."/>
        </authorList>
    </citation>
    <scope>NUCLEOTIDE SEQUENCE [LARGE SCALE GENOMIC DNA]</scope>
    <source>
        <strain evidence="11">IAEA</strain>
    </source>
</reference>
<evidence type="ECO:0000256" key="2">
    <source>
        <dbReference type="ARBA" id="ARBA00022473"/>
    </source>
</evidence>
<dbReference type="SMART" id="SM00339">
    <property type="entry name" value="FH"/>
    <property type="match status" value="1"/>
</dbReference>
<dbReference type="PROSITE" id="PS00658">
    <property type="entry name" value="FORK_HEAD_2"/>
    <property type="match status" value="1"/>
</dbReference>
<dbReference type="FunFam" id="1.10.10.10:FF:000016">
    <property type="entry name" value="Forkhead box protein I1"/>
    <property type="match status" value="1"/>
</dbReference>
<feature type="region of interest" description="Disordered" evidence="8">
    <location>
        <begin position="472"/>
        <end position="526"/>
    </location>
</feature>
<dbReference type="VEuPathDB" id="VectorBase:GPPI051339"/>
<feature type="compositionally biased region" description="Basic residues" evidence="8">
    <location>
        <begin position="339"/>
        <end position="348"/>
    </location>
</feature>
<dbReference type="PRINTS" id="PR00053">
    <property type="entry name" value="FORKHEAD"/>
</dbReference>
<evidence type="ECO:0000313" key="11">
    <source>
        <dbReference type="Proteomes" id="UP000092460"/>
    </source>
</evidence>
<keyword evidence="6 7" id="KW-0539">Nucleus</keyword>
<dbReference type="GO" id="GO:0000981">
    <property type="term" value="F:DNA-binding transcription factor activity, RNA polymerase II-specific"/>
    <property type="evidence" value="ECO:0007669"/>
    <property type="project" value="TreeGrafter"/>
</dbReference>
<proteinExistence type="predicted"/>
<feature type="compositionally biased region" description="Low complexity" evidence="8">
    <location>
        <begin position="359"/>
        <end position="374"/>
    </location>
</feature>
<evidence type="ECO:0000313" key="10">
    <source>
        <dbReference type="EnsemblMetazoa" id="GPPI051339-PA"/>
    </source>
</evidence>
<keyword evidence="2" id="KW-0217">Developmental protein</keyword>
<evidence type="ECO:0000256" key="8">
    <source>
        <dbReference type="SAM" id="MobiDB-lite"/>
    </source>
</evidence>
<evidence type="ECO:0000256" key="1">
    <source>
        <dbReference type="ARBA" id="ARBA00004123"/>
    </source>
</evidence>
<name>A0A1B0C7I7_9MUSC</name>
<keyword evidence="11" id="KW-1185">Reference proteome</keyword>
<evidence type="ECO:0000256" key="6">
    <source>
        <dbReference type="ARBA" id="ARBA00023242"/>
    </source>
</evidence>
<feature type="compositionally biased region" description="Basic residues" evidence="8">
    <location>
        <begin position="513"/>
        <end position="523"/>
    </location>
</feature>
<evidence type="ECO:0000256" key="5">
    <source>
        <dbReference type="ARBA" id="ARBA00023163"/>
    </source>
</evidence>
<dbReference type="InterPro" id="IPR036388">
    <property type="entry name" value="WH-like_DNA-bd_sf"/>
</dbReference>
<organism evidence="10 11">
    <name type="scientific">Glossina palpalis gambiensis</name>
    <dbReference type="NCBI Taxonomy" id="67801"/>
    <lineage>
        <taxon>Eukaryota</taxon>
        <taxon>Metazoa</taxon>
        <taxon>Ecdysozoa</taxon>
        <taxon>Arthropoda</taxon>
        <taxon>Hexapoda</taxon>
        <taxon>Insecta</taxon>
        <taxon>Pterygota</taxon>
        <taxon>Neoptera</taxon>
        <taxon>Endopterygota</taxon>
        <taxon>Diptera</taxon>
        <taxon>Brachycera</taxon>
        <taxon>Muscomorpha</taxon>
        <taxon>Hippoboscoidea</taxon>
        <taxon>Glossinidae</taxon>
        <taxon>Glossina</taxon>
    </lineage>
</organism>
<reference evidence="10" key="2">
    <citation type="submission" date="2020-05" db="UniProtKB">
        <authorList>
            <consortium name="EnsemblMetazoa"/>
        </authorList>
    </citation>
    <scope>IDENTIFICATION</scope>
    <source>
        <strain evidence="10">IAEA</strain>
    </source>
</reference>
<dbReference type="InterPro" id="IPR018122">
    <property type="entry name" value="TF_fork_head_CS_1"/>
</dbReference>
<dbReference type="EMBL" id="JXJN01028640">
    <property type="status" value="NOT_ANNOTATED_CDS"/>
    <property type="molecule type" value="Genomic_DNA"/>
</dbReference>
<evidence type="ECO:0000259" key="9">
    <source>
        <dbReference type="PROSITE" id="PS50039"/>
    </source>
</evidence>
<sequence length="552" mass="60560">MHALFTDQNSFSRHYAQTAGYSTTAATAGAMSTASAAAAAHYAYDQYSRYSYPATAYGLGATHQNKEVVKPPFSYIALIAMAIQDSDEKKITLNGIYQYIMDKFPYYRENKQGWQNSIRHNLSLNECFVKVARDDKKPGKGSYWTLDPDSYNMFDNGSYLRRRRRFKKKDVLREKEEDMKRQAMLNEKFPEIKPLKLITNGMLEAKHMAHAHAHAHHFKKEPLSMELSCLGGKESMAAGLSTAAMLNSCHDSLAQMNHLAGSAVEHPGFAVDLMNVYNPRLHHSAYSYHHALNEENLGVAATSQMHVHHAAAAHHAQQMRHHHHHVTHGHPLTPSSANSHHHQHHHHNGIQVGGISAGTTNTTISSRTSPTSINASHGPAHGGWYTPETPPSEPVNNALNNNVTPSNGSNTNPNANNNNNNNNNSSVHNDNNNSAHHHAIATSSPSAIAGTIITGHTTLPFRDSIFEQTNQNYQLDSGSPTDSIQSTSPPVPSSTSSATTASTAAAAAAVLSTHHHHHHHHHLSSNLGNLGNLPHYRSHVGHYQDYGIKYGV</sequence>
<feature type="compositionally biased region" description="Low complexity" evidence="8">
    <location>
        <begin position="493"/>
        <end position="512"/>
    </location>
</feature>